<dbReference type="OMA" id="LEDMTWE"/>
<evidence type="ECO:0000256" key="1">
    <source>
        <dbReference type="ARBA" id="ARBA00006169"/>
    </source>
</evidence>
<dbReference type="AlphaFoldDB" id="A0A1S3J2N8"/>
<dbReference type="InterPro" id="IPR036869">
    <property type="entry name" value="J_dom_sf"/>
</dbReference>
<dbReference type="SUPFAM" id="SSF46565">
    <property type="entry name" value="Chaperone J-domain"/>
    <property type="match status" value="1"/>
</dbReference>
<sequence length="144" mass="16842">MEDFYKILSCEPDDSIEDLKRSYQKLILECHPDKLSSKQLSQEEHTVALQRFLQVDRAWKTLSDENLRKDYNARLKEWQFAQKFPIHDSVCLEDFDYNEELEAHTYPCRCGDVFILDQTSVDLGVDTVCCESCSLAIHVDLENT</sequence>
<dbReference type="Pfam" id="PF00226">
    <property type="entry name" value="DnaJ"/>
    <property type="match status" value="1"/>
</dbReference>
<evidence type="ECO:0000256" key="2">
    <source>
        <dbReference type="ARBA" id="ARBA00022723"/>
    </source>
</evidence>
<evidence type="ECO:0000313" key="7">
    <source>
        <dbReference type="Proteomes" id="UP000085678"/>
    </source>
</evidence>
<dbReference type="PROSITE" id="PS50076">
    <property type="entry name" value="DNAJ_2"/>
    <property type="match status" value="1"/>
</dbReference>
<evidence type="ECO:0000259" key="6">
    <source>
        <dbReference type="PROSITE" id="PS51074"/>
    </source>
</evidence>
<feature type="domain" description="DPH-type MB" evidence="6">
    <location>
        <begin position="86"/>
        <end position="142"/>
    </location>
</feature>
<dbReference type="GO" id="GO:0001671">
    <property type="term" value="F:ATPase activator activity"/>
    <property type="evidence" value="ECO:0007669"/>
    <property type="project" value="TreeGrafter"/>
</dbReference>
<dbReference type="GO" id="GO:0008198">
    <property type="term" value="F:ferrous iron binding"/>
    <property type="evidence" value="ECO:0007669"/>
    <property type="project" value="TreeGrafter"/>
</dbReference>
<accession>A0A1S3J2N8</accession>
<dbReference type="Gene3D" id="1.10.287.110">
    <property type="entry name" value="DnaJ domain"/>
    <property type="match status" value="1"/>
</dbReference>
<keyword evidence="3" id="KW-0862">Zinc</keyword>
<keyword evidence="2" id="KW-0479">Metal-binding</keyword>
<dbReference type="FunCoup" id="A0A1S3J2N8">
    <property type="interactions" value="1656"/>
</dbReference>
<dbReference type="PANTHER" id="PTHR45255:SF1">
    <property type="entry name" value="DNAJ HOMOLOG SUBFAMILY C MEMBER 24"/>
    <property type="match status" value="1"/>
</dbReference>
<dbReference type="PRINTS" id="PR00625">
    <property type="entry name" value="JDOMAIN"/>
</dbReference>
<dbReference type="RefSeq" id="XP_013404670.1">
    <property type="nucleotide sequence ID" value="XM_013549216.1"/>
</dbReference>
<dbReference type="InterPro" id="IPR007872">
    <property type="entry name" value="DPH_MB_dom"/>
</dbReference>
<evidence type="ECO:0000313" key="8">
    <source>
        <dbReference type="RefSeq" id="XP_013404670.1"/>
    </source>
</evidence>
<evidence type="ECO:0000259" key="5">
    <source>
        <dbReference type="PROSITE" id="PS50076"/>
    </source>
</evidence>
<proteinExistence type="inferred from homology"/>
<dbReference type="KEGG" id="lak:106169660"/>
<name>A0A1S3J2N8_LINAN</name>
<protein>
    <submittedName>
        <fullName evidence="8">DPH4 homolog</fullName>
    </submittedName>
</protein>
<dbReference type="PROSITE" id="PS51074">
    <property type="entry name" value="DPH_MB"/>
    <property type="match status" value="1"/>
</dbReference>
<dbReference type="SUPFAM" id="SSF144217">
    <property type="entry name" value="CSL zinc finger"/>
    <property type="match status" value="1"/>
</dbReference>
<organism evidence="7 8">
    <name type="scientific">Lingula anatina</name>
    <name type="common">Brachiopod</name>
    <name type="synonym">Lingula unguis</name>
    <dbReference type="NCBI Taxonomy" id="7574"/>
    <lineage>
        <taxon>Eukaryota</taxon>
        <taxon>Metazoa</taxon>
        <taxon>Spiralia</taxon>
        <taxon>Lophotrochozoa</taxon>
        <taxon>Brachiopoda</taxon>
        <taxon>Linguliformea</taxon>
        <taxon>Lingulata</taxon>
        <taxon>Lingulida</taxon>
        <taxon>Linguloidea</taxon>
        <taxon>Lingulidae</taxon>
        <taxon>Lingula</taxon>
    </lineage>
</organism>
<gene>
    <name evidence="8" type="primary">LOC106169660</name>
</gene>
<dbReference type="STRING" id="7574.A0A1S3J2N8"/>
<evidence type="ECO:0000256" key="4">
    <source>
        <dbReference type="ARBA" id="ARBA00023004"/>
    </source>
</evidence>
<keyword evidence="7" id="KW-1185">Reference proteome</keyword>
<dbReference type="PANTHER" id="PTHR45255">
    <property type="entry name" value="DNAJ HOMOLOG SUBFAMILY C MEMBER 24"/>
    <property type="match status" value="1"/>
</dbReference>
<dbReference type="GeneID" id="106169660"/>
<comment type="similarity">
    <text evidence="1">Belongs to the DPH4 family.</text>
</comment>
<dbReference type="InParanoid" id="A0A1S3J2N8"/>
<dbReference type="Proteomes" id="UP000085678">
    <property type="component" value="Unplaced"/>
</dbReference>
<dbReference type="Pfam" id="PF05207">
    <property type="entry name" value="Zn_ribbon_CSL"/>
    <property type="match status" value="1"/>
</dbReference>
<dbReference type="OrthoDB" id="66964at2759"/>
<reference evidence="8" key="1">
    <citation type="submission" date="2025-08" db="UniProtKB">
        <authorList>
            <consortium name="RefSeq"/>
        </authorList>
    </citation>
    <scope>IDENTIFICATION</scope>
    <source>
        <tissue evidence="8">Gonads</tissue>
    </source>
</reference>
<dbReference type="Gene3D" id="3.10.660.10">
    <property type="entry name" value="DPH Zinc finger"/>
    <property type="match status" value="1"/>
</dbReference>
<dbReference type="SMART" id="SM00271">
    <property type="entry name" value="DnaJ"/>
    <property type="match status" value="1"/>
</dbReference>
<keyword evidence="4" id="KW-0408">Iron</keyword>
<feature type="domain" description="J" evidence="5">
    <location>
        <begin position="3"/>
        <end position="75"/>
    </location>
</feature>
<dbReference type="InterPro" id="IPR001623">
    <property type="entry name" value="DnaJ_domain"/>
</dbReference>
<evidence type="ECO:0000256" key="3">
    <source>
        <dbReference type="ARBA" id="ARBA00022833"/>
    </source>
</evidence>
<dbReference type="InterPro" id="IPR036671">
    <property type="entry name" value="DPH_MB_sf"/>
</dbReference>
<dbReference type="CDD" id="cd06257">
    <property type="entry name" value="DnaJ"/>
    <property type="match status" value="1"/>
</dbReference>